<accession>A0A0V1N5V3</accession>
<name>A0A0V1N5V3_9BILA</name>
<gene>
    <name evidence="1" type="ORF">T10_857</name>
</gene>
<organism evidence="1 2">
    <name type="scientific">Trichinella papuae</name>
    <dbReference type="NCBI Taxonomy" id="268474"/>
    <lineage>
        <taxon>Eukaryota</taxon>
        <taxon>Metazoa</taxon>
        <taxon>Ecdysozoa</taxon>
        <taxon>Nematoda</taxon>
        <taxon>Enoplea</taxon>
        <taxon>Dorylaimia</taxon>
        <taxon>Trichinellida</taxon>
        <taxon>Trichinellidae</taxon>
        <taxon>Trichinella</taxon>
    </lineage>
</organism>
<keyword evidence="2" id="KW-1185">Reference proteome</keyword>
<dbReference type="Proteomes" id="UP000054843">
    <property type="component" value="Unassembled WGS sequence"/>
</dbReference>
<evidence type="ECO:0000313" key="1">
    <source>
        <dbReference type="EMBL" id="KRZ79380.1"/>
    </source>
</evidence>
<reference evidence="1 2" key="1">
    <citation type="submission" date="2015-01" db="EMBL/GenBank/DDBJ databases">
        <title>Evolution of Trichinella species and genotypes.</title>
        <authorList>
            <person name="Korhonen P.K."/>
            <person name="Edoardo P."/>
            <person name="Giuseppe L.R."/>
            <person name="Gasser R.B."/>
        </authorList>
    </citation>
    <scope>NUCLEOTIDE SEQUENCE [LARGE SCALE GENOMIC DNA]</scope>
    <source>
        <strain evidence="1">ISS1980</strain>
    </source>
</reference>
<protein>
    <submittedName>
        <fullName evidence="1">Uncharacterized protein</fullName>
    </submittedName>
</protein>
<dbReference type="EMBL" id="JYDO01000007">
    <property type="protein sequence ID" value="KRZ79380.1"/>
    <property type="molecule type" value="Genomic_DNA"/>
</dbReference>
<evidence type="ECO:0000313" key="2">
    <source>
        <dbReference type="Proteomes" id="UP000054843"/>
    </source>
</evidence>
<sequence length="114" mass="12678">MFHNAVIRLSCGQTPLVKQVPSLLEAFSTSPTPSRKPLALKLGSEKHRKAALWNKQLPSSFTSSVVQSIVKLRSDNCQPPKTNDPPPSLSILQTFYGCYQDQMKCFSTVIIENE</sequence>
<dbReference type="AlphaFoldDB" id="A0A0V1N5V3"/>
<comment type="caution">
    <text evidence="1">The sequence shown here is derived from an EMBL/GenBank/DDBJ whole genome shotgun (WGS) entry which is preliminary data.</text>
</comment>
<proteinExistence type="predicted"/>